<proteinExistence type="predicted"/>
<gene>
    <name evidence="2" type="ORF">OJ996_02810</name>
</gene>
<dbReference type="Gene3D" id="2.50.20.10">
    <property type="entry name" value="Lipoprotein localisation LolA/LolB/LppX"/>
    <property type="match status" value="1"/>
</dbReference>
<name>A0ABT3FY35_9BACT</name>
<dbReference type="EMBL" id="JAPDDR010000001">
    <property type="protein sequence ID" value="MCW1912487.1"/>
    <property type="molecule type" value="Genomic_DNA"/>
</dbReference>
<dbReference type="CDD" id="cd16325">
    <property type="entry name" value="LolA"/>
    <property type="match status" value="1"/>
</dbReference>
<dbReference type="RefSeq" id="WP_264510918.1">
    <property type="nucleotide sequence ID" value="NZ_JAPDDR010000001.1"/>
</dbReference>
<dbReference type="InterPro" id="IPR004564">
    <property type="entry name" value="OM_lipoprot_carrier_LolA-like"/>
</dbReference>
<dbReference type="SUPFAM" id="SSF89392">
    <property type="entry name" value="Prokaryotic lipoproteins and lipoprotein localization factors"/>
    <property type="match status" value="1"/>
</dbReference>
<keyword evidence="2" id="KW-0449">Lipoprotein</keyword>
<organism evidence="2 3">
    <name type="scientific">Luteolibacter rhizosphaerae</name>
    <dbReference type="NCBI Taxonomy" id="2989719"/>
    <lineage>
        <taxon>Bacteria</taxon>
        <taxon>Pseudomonadati</taxon>
        <taxon>Verrucomicrobiota</taxon>
        <taxon>Verrucomicrobiia</taxon>
        <taxon>Verrucomicrobiales</taxon>
        <taxon>Verrucomicrobiaceae</taxon>
        <taxon>Luteolibacter</taxon>
    </lineage>
</organism>
<dbReference type="Pfam" id="PF03548">
    <property type="entry name" value="LolA"/>
    <property type="match status" value="1"/>
</dbReference>
<protein>
    <submittedName>
        <fullName evidence="2">Outer membrane lipoprotein carrier protein LolA</fullName>
    </submittedName>
</protein>
<evidence type="ECO:0000256" key="1">
    <source>
        <dbReference type="ARBA" id="ARBA00022729"/>
    </source>
</evidence>
<accession>A0ABT3FY35</accession>
<evidence type="ECO:0000313" key="2">
    <source>
        <dbReference type="EMBL" id="MCW1912487.1"/>
    </source>
</evidence>
<dbReference type="PANTHER" id="PTHR35869">
    <property type="entry name" value="OUTER-MEMBRANE LIPOPROTEIN CARRIER PROTEIN"/>
    <property type="match status" value="1"/>
</dbReference>
<reference evidence="2" key="1">
    <citation type="submission" date="2022-10" db="EMBL/GenBank/DDBJ databases">
        <title>Luteolibacter sp. GHJ8, whole genome shotgun sequencing project.</title>
        <authorList>
            <person name="Zhao G."/>
            <person name="Shen L."/>
        </authorList>
    </citation>
    <scope>NUCLEOTIDE SEQUENCE</scope>
    <source>
        <strain evidence="2">GHJ8</strain>
    </source>
</reference>
<keyword evidence="1" id="KW-0732">Signal</keyword>
<dbReference type="PANTHER" id="PTHR35869:SF1">
    <property type="entry name" value="OUTER-MEMBRANE LIPOPROTEIN CARRIER PROTEIN"/>
    <property type="match status" value="1"/>
</dbReference>
<comment type="caution">
    <text evidence="2">The sequence shown here is derived from an EMBL/GenBank/DDBJ whole genome shotgun (WGS) entry which is preliminary data.</text>
</comment>
<dbReference type="Proteomes" id="UP001165653">
    <property type="component" value="Unassembled WGS sequence"/>
</dbReference>
<dbReference type="InterPro" id="IPR029046">
    <property type="entry name" value="LolA/LolB/LppX"/>
</dbReference>
<sequence length="209" mass="23928">MRALLVLFSLISIARAELDIKPLEAWIARQKDLKSLEADFVQERKLPSLKKPISTPGRLRMERPGKLLWELGQPVKTMAVSDGSTMTLVDVAKKRGKRIDADSSEARQFTMLSNQAFQDLAGFQDAFELVESRVTEGIYQLTVRPKDKQMRKHVSWMFLDIDMKSQELRALDLEMEDKSRIRTVFSKAKINPKIDPAVFTPDLSGYRML</sequence>
<evidence type="ECO:0000313" key="3">
    <source>
        <dbReference type="Proteomes" id="UP001165653"/>
    </source>
</evidence>
<keyword evidence="3" id="KW-1185">Reference proteome</keyword>